<dbReference type="SUPFAM" id="SSF58069">
    <property type="entry name" value="Virus ectodomain"/>
    <property type="match status" value="1"/>
</dbReference>
<dbReference type="AlphaFoldDB" id="A0A340X4C6"/>
<dbReference type="InParanoid" id="A0A340X4C6"/>
<dbReference type="Proteomes" id="UP000265300">
    <property type="component" value="Unplaced"/>
</dbReference>
<dbReference type="Gene3D" id="1.10.287.210">
    <property type="match status" value="1"/>
</dbReference>
<dbReference type="KEGG" id="lve:103079306"/>
<accession>A0A340X4C6</accession>
<dbReference type="GeneID" id="103079306"/>
<protein>
    <submittedName>
        <fullName evidence="2">HERV-MER_4q12 provirus ancestral Env polyprotein</fullName>
    </submittedName>
</protein>
<keyword evidence="1" id="KW-1185">Reference proteome</keyword>
<proteinExistence type="predicted"/>
<name>A0A340X4C6_LIPVE</name>
<dbReference type="RefSeq" id="XP_007456166.1">
    <property type="nucleotide sequence ID" value="XM_007456104.1"/>
</dbReference>
<sequence>MEQGFTGTLQTLKARPSGVSSFASGTQCAIIGRQCCLYVNKSKEVQDSWNRIKGRFDILHKLSETLLINWTDLENKRLV</sequence>
<gene>
    <name evidence="2" type="primary">ERVMER34-1</name>
</gene>
<dbReference type="STRING" id="118797.A0A340X4C6"/>
<organism evidence="1 2">
    <name type="scientific">Lipotes vexillifer</name>
    <name type="common">Yangtze river dolphin</name>
    <dbReference type="NCBI Taxonomy" id="118797"/>
    <lineage>
        <taxon>Eukaryota</taxon>
        <taxon>Metazoa</taxon>
        <taxon>Chordata</taxon>
        <taxon>Craniata</taxon>
        <taxon>Vertebrata</taxon>
        <taxon>Euteleostomi</taxon>
        <taxon>Mammalia</taxon>
        <taxon>Eutheria</taxon>
        <taxon>Laurasiatheria</taxon>
        <taxon>Artiodactyla</taxon>
        <taxon>Whippomorpha</taxon>
        <taxon>Cetacea</taxon>
        <taxon>Odontoceti</taxon>
        <taxon>Lipotidae</taxon>
        <taxon>Lipotes</taxon>
    </lineage>
</organism>
<evidence type="ECO:0000313" key="2">
    <source>
        <dbReference type="RefSeq" id="XP_007456166.1"/>
    </source>
</evidence>
<evidence type="ECO:0000313" key="1">
    <source>
        <dbReference type="Proteomes" id="UP000265300"/>
    </source>
</evidence>
<reference evidence="2" key="1">
    <citation type="submission" date="2025-08" db="UniProtKB">
        <authorList>
            <consortium name="RefSeq"/>
        </authorList>
    </citation>
    <scope>IDENTIFICATION</scope>
</reference>
<dbReference type="CTD" id="100288413"/>